<name>A0ABV4LE55_9VIBR</name>
<evidence type="ECO:0000313" key="2">
    <source>
        <dbReference type="EMBL" id="MEZ8089350.1"/>
    </source>
</evidence>
<organism evidence="2 3">
    <name type="scientific">Vibrio kanaloae</name>
    <dbReference type="NCBI Taxonomy" id="170673"/>
    <lineage>
        <taxon>Bacteria</taxon>
        <taxon>Pseudomonadati</taxon>
        <taxon>Pseudomonadota</taxon>
        <taxon>Gammaproteobacteria</taxon>
        <taxon>Vibrionales</taxon>
        <taxon>Vibrionaceae</taxon>
        <taxon>Vibrio</taxon>
    </lineage>
</organism>
<evidence type="ECO:0000313" key="3">
    <source>
        <dbReference type="Proteomes" id="UP001569177"/>
    </source>
</evidence>
<reference evidence="2 3" key="1">
    <citation type="submission" date="2024-06" db="EMBL/GenBank/DDBJ databases">
        <authorList>
            <person name="Steensen K."/>
            <person name="Seneca J."/>
            <person name="Bartlau N."/>
            <person name="Yu A.X."/>
            <person name="Polz M.F."/>
        </authorList>
    </citation>
    <scope>NUCLEOTIDE SEQUENCE [LARGE SCALE GENOMIC DNA]</scope>
    <source>
        <strain evidence="2 3">5S240</strain>
    </source>
</reference>
<sequence length="155" mass="17077">MKKLVLLCTHLAVGVVGFGLGVYALPILIEPDSPSSSSVEAISQQAIYTGEFSKDRQDSDFLHWGVGIVSVSESAIAFEGELAPGPDYKVYLSPKFIETEQAFNDSKSKLLKVGDVKTFDRFMVELPEGVDFNRFNTVVIWCETFGQFITSAKIK</sequence>
<protein>
    <submittedName>
        <fullName evidence="2">DM13 domain-containing protein</fullName>
    </submittedName>
</protein>
<dbReference type="PROSITE" id="PS51549">
    <property type="entry name" value="DM13"/>
    <property type="match status" value="1"/>
</dbReference>
<dbReference type="Pfam" id="PF10517">
    <property type="entry name" value="DM13"/>
    <property type="match status" value="1"/>
</dbReference>
<feature type="domain" description="DM13" evidence="1">
    <location>
        <begin position="50"/>
        <end position="155"/>
    </location>
</feature>
<dbReference type="InterPro" id="IPR019545">
    <property type="entry name" value="DM13_domain"/>
</dbReference>
<keyword evidence="3" id="KW-1185">Reference proteome</keyword>
<dbReference type="RefSeq" id="WP_017058013.1">
    <property type="nucleotide sequence ID" value="NZ_CP065151.1"/>
</dbReference>
<dbReference type="EMBL" id="JBGOOJ010000002">
    <property type="protein sequence ID" value="MEZ8089350.1"/>
    <property type="molecule type" value="Genomic_DNA"/>
</dbReference>
<gene>
    <name evidence="2" type="ORF">ACED24_04735</name>
</gene>
<evidence type="ECO:0000259" key="1">
    <source>
        <dbReference type="PROSITE" id="PS51549"/>
    </source>
</evidence>
<accession>A0ABV4LE55</accession>
<proteinExistence type="predicted"/>
<dbReference type="Proteomes" id="UP001569177">
    <property type="component" value="Unassembled WGS sequence"/>
</dbReference>
<comment type="caution">
    <text evidence="2">The sequence shown here is derived from an EMBL/GenBank/DDBJ whole genome shotgun (WGS) entry which is preliminary data.</text>
</comment>